<keyword evidence="2" id="KW-0805">Transcription regulation</keyword>
<dbReference type="InterPro" id="IPR005119">
    <property type="entry name" value="LysR_subst-bd"/>
</dbReference>
<dbReference type="Gene3D" id="1.10.10.10">
    <property type="entry name" value="Winged helix-like DNA-binding domain superfamily/Winged helix DNA-binding domain"/>
    <property type="match status" value="1"/>
</dbReference>
<dbReference type="FunFam" id="1.10.10.10:FF:000001">
    <property type="entry name" value="LysR family transcriptional regulator"/>
    <property type="match status" value="1"/>
</dbReference>
<dbReference type="InterPro" id="IPR036390">
    <property type="entry name" value="WH_DNA-bd_sf"/>
</dbReference>
<evidence type="ECO:0000256" key="2">
    <source>
        <dbReference type="ARBA" id="ARBA00023015"/>
    </source>
</evidence>
<dbReference type="AlphaFoldDB" id="A0A7L5C3L1"/>
<gene>
    <name evidence="6" type="ORF">G5B40_13850</name>
</gene>
<evidence type="ECO:0000256" key="4">
    <source>
        <dbReference type="ARBA" id="ARBA00023163"/>
    </source>
</evidence>
<sequence length="293" mass="32230">MARNLDLTALRSFMTVADTGKVTAAAARLNLTQSAVSMQLKRLEDALGQSLLDRAGRGVALTSEGELLLGYARRMITLNDEIWGRMTHADFEGELVLGVPCDIVYPQIPQVMRRFARDFPRVKVSLTSSFTTRLKAEFARGEIDLTLTTESDIEPGGEMLDESWLVWVGAHGGTTWKSNPVKLAYERSCIFRPLVQRALEAAGLEWEMAVESDQTRPVEAAVSADLAIHTQISSSIPPYFEVIQHGGALPELPAVRIGMYLADGPKRPIIERLAEVIRETYGVGDASKRMAAE</sequence>
<dbReference type="InterPro" id="IPR050176">
    <property type="entry name" value="LTTR"/>
</dbReference>
<dbReference type="Pfam" id="PF00126">
    <property type="entry name" value="HTH_1"/>
    <property type="match status" value="1"/>
</dbReference>
<dbReference type="SUPFAM" id="SSF53850">
    <property type="entry name" value="Periplasmic binding protein-like II"/>
    <property type="match status" value="1"/>
</dbReference>
<keyword evidence="7" id="KW-1185">Reference proteome</keyword>
<evidence type="ECO:0000313" key="7">
    <source>
        <dbReference type="Proteomes" id="UP000503336"/>
    </source>
</evidence>
<dbReference type="InterPro" id="IPR036388">
    <property type="entry name" value="WH-like_DNA-bd_sf"/>
</dbReference>
<evidence type="ECO:0000259" key="5">
    <source>
        <dbReference type="PROSITE" id="PS50931"/>
    </source>
</evidence>
<keyword evidence="4" id="KW-0804">Transcription</keyword>
<dbReference type="Gene3D" id="3.40.190.10">
    <property type="entry name" value="Periplasmic binding protein-like II"/>
    <property type="match status" value="2"/>
</dbReference>
<evidence type="ECO:0000256" key="1">
    <source>
        <dbReference type="ARBA" id="ARBA00009437"/>
    </source>
</evidence>
<dbReference type="GO" id="GO:0003677">
    <property type="term" value="F:DNA binding"/>
    <property type="evidence" value="ECO:0007669"/>
    <property type="project" value="UniProtKB-KW"/>
</dbReference>
<keyword evidence="3" id="KW-0238">DNA-binding</keyword>
<proteinExistence type="inferred from homology"/>
<dbReference type="KEGG" id="hdh:G5B40_13850"/>
<dbReference type="RefSeq" id="WP_165099721.1">
    <property type="nucleotide sequence ID" value="NZ_CP049056.1"/>
</dbReference>
<reference evidence="6 7" key="1">
    <citation type="submission" date="2020-02" db="EMBL/GenBank/DDBJ databases">
        <title>complete genome sequence of Rhodobacteraceae bacterium.</title>
        <authorList>
            <person name="Park J."/>
            <person name="Kim Y.-S."/>
            <person name="Kim K.-H."/>
        </authorList>
    </citation>
    <scope>NUCLEOTIDE SEQUENCE [LARGE SCALE GENOMIC DNA]</scope>
    <source>
        <strain evidence="6 7">RR4-56</strain>
    </source>
</reference>
<dbReference type="SUPFAM" id="SSF46785">
    <property type="entry name" value="Winged helix' DNA-binding domain"/>
    <property type="match status" value="1"/>
</dbReference>
<organism evidence="6 7">
    <name type="scientific">Pikeienuella piscinae</name>
    <dbReference type="NCBI Taxonomy" id="2748098"/>
    <lineage>
        <taxon>Bacteria</taxon>
        <taxon>Pseudomonadati</taxon>
        <taxon>Pseudomonadota</taxon>
        <taxon>Alphaproteobacteria</taxon>
        <taxon>Rhodobacterales</taxon>
        <taxon>Paracoccaceae</taxon>
        <taxon>Pikeienuella</taxon>
    </lineage>
</organism>
<feature type="domain" description="HTH lysR-type" evidence="5">
    <location>
        <begin position="5"/>
        <end position="62"/>
    </location>
</feature>
<dbReference type="PANTHER" id="PTHR30579:SF7">
    <property type="entry name" value="HTH-TYPE TRANSCRIPTIONAL REGULATOR LRHA-RELATED"/>
    <property type="match status" value="1"/>
</dbReference>
<dbReference type="PROSITE" id="PS50931">
    <property type="entry name" value="HTH_LYSR"/>
    <property type="match status" value="1"/>
</dbReference>
<protein>
    <submittedName>
        <fullName evidence="6">LysR family transcriptional regulator</fullName>
    </submittedName>
</protein>
<evidence type="ECO:0000256" key="3">
    <source>
        <dbReference type="ARBA" id="ARBA00023125"/>
    </source>
</evidence>
<dbReference type="PRINTS" id="PR00039">
    <property type="entry name" value="HTHLYSR"/>
</dbReference>
<evidence type="ECO:0000313" key="6">
    <source>
        <dbReference type="EMBL" id="QIE56449.1"/>
    </source>
</evidence>
<name>A0A7L5C3L1_9RHOB</name>
<accession>A0A7L5C3L1</accession>
<dbReference type="Proteomes" id="UP000503336">
    <property type="component" value="Chromosome"/>
</dbReference>
<dbReference type="InterPro" id="IPR000847">
    <property type="entry name" value="LysR_HTH_N"/>
</dbReference>
<dbReference type="PANTHER" id="PTHR30579">
    <property type="entry name" value="TRANSCRIPTIONAL REGULATOR"/>
    <property type="match status" value="1"/>
</dbReference>
<comment type="similarity">
    <text evidence="1">Belongs to the LysR transcriptional regulatory family.</text>
</comment>
<dbReference type="Pfam" id="PF03466">
    <property type="entry name" value="LysR_substrate"/>
    <property type="match status" value="1"/>
</dbReference>
<dbReference type="GO" id="GO:0003700">
    <property type="term" value="F:DNA-binding transcription factor activity"/>
    <property type="evidence" value="ECO:0007669"/>
    <property type="project" value="InterPro"/>
</dbReference>
<dbReference type="EMBL" id="CP049056">
    <property type="protein sequence ID" value="QIE56449.1"/>
    <property type="molecule type" value="Genomic_DNA"/>
</dbReference>